<dbReference type="OrthoDB" id="5771683at2"/>
<evidence type="ECO:0000256" key="2">
    <source>
        <dbReference type="ARBA" id="ARBA00022692"/>
    </source>
</evidence>
<keyword evidence="4 5" id="KW-0472">Membrane</keyword>
<feature type="transmembrane region" description="Helical" evidence="5">
    <location>
        <begin position="117"/>
        <end position="140"/>
    </location>
</feature>
<dbReference type="Pfam" id="PF00137">
    <property type="entry name" value="ATP-synt_C"/>
    <property type="match status" value="1"/>
</dbReference>
<dbReference type="EMBL" id="FRAC01000011">
    <property type="protein sequence ID" value="SHK33936.1"/>
    <property type="molecule type" value="Genomic_DNA"/>
</dbReference>
<keyword evidence="3 5" id="KW-1133">Transmembrane helix</keyword>
<evidence type="ECO:0000259" key="6">
    <source>
        <dbReference type="Pfam" id="PF00137"/>
    </source>
</evidence>
<evidence type="ECO:0000256" key="1">
    <source>
        <dbReference type="ARBA" id="ARBA00004141"/>
    </source>
</evidence>
<dbReference type="SUPFAM" id="SSF81333">
    <property type="entry name" value="F1F0 ATP synthase subunit C"/>
    <property type="match status" value="1"/>
</dbReference>
<dbReference type="RefSeq" id="WP_073275865.1">
    <property type="nucleotide sequence ID" value="NZ_FRAC01000011.1"/>
</dbReference>
<dbReference type="Gene3D" id="1.20.120.610">
    <property type="entry name" value="lithium bound rotor ring of v- atpase"/>
    <property type="match status" value="1"/>
</dbReference>
<name>A0A1M6RNB5_9FIRM</name>
<gene>
    <name evidence="7" type="ORF">SAMN02745136_02241</name>
</gene>
<accession>A0A1M6RNB5</accession>
<evidence type="ECO:0000256" key="5">
    <source>
        <dbReference type="SAM" id="Phobius"/>
    </source>
</evidence>
<sequence>MTMTVKIILVVALVLSIAIPFGAFLLSEKKKGNFKATVLANTFFFFGTLVIAHIILFTGKVSAADATAAAATAEGWKYLAAALSTGLSCIGGGIAVASAASAALGAMSEDSSIMGKALIFVALAEGIALYGLIVSFSILAK</sequence>
<dbReference type="CDD" id="cd18120">
    <property type="entry name" value="ATP-synt_Vo_Ao_c"/>
    <property type="match status" value="1"/>
</dbReference>
<keyword evidence="2 5" id="KW-0812">Transmembrane</keyword>
<evidence type="ECO:0000256" key="3">
    <source>
        <dbReference type="ARBA" id="ARBA00022989"/>
    </source>
</evidence>
<feature type="domain" description="V-ATPase proteolipid subunit C-like" evidence="6">
    <location>
        <begin position="79"/>
        <end position="136"/>
    </location>
</feature>
<evidence type="ECO:0000313" key="8">
    <source>
        <dbReference type="Proteomes" id="UP000184386"/>
    </source>
</evidence>
<dbReference type="InterPro" id="IPR002379">
    <property type="entry name" value="ATPase_proteolipid_c-like_dom"/>
</dbReference>
<dbReference type="InterPro" id="IPR035921">
    <property type="entry name" value="F/V-ATP_Csub_sf"/>
</dbReference>
<reference evidence="7 8" key="1">
    <citation type="submission" date="2016-11" db="EMBL/GenBank/DDBJ databases">
        <authorList>
            <person name="Jaros S."/>
            <person name="Januszkiewicz K."/>
            <person name="Wedrychowicz H."/>
        </authorList>
    </citation>
    <scope>NUCLEOTIDE SEQUENCE [LARGE SCALE GENOMIC DNA]</scope>
    <source>
        <strain evidence="7 8">DSM 15929</strain>
    </source>
</reference>
<organism evidence="7 8">
    <name type="scientific">Anaerocolumna jejuensis DSM 15929</name>
    <dbReference type="NCBI Taxonomy" id="1121322"/>
    <lineage>
        <taxon>Bacteria</taxon>
        <taxon>Bacillati</taxon>
        <taxon>Bacillota</taxon>
        <taxon>Clostridia</taxon>
        <taxon>Lachnospirales</taxon>
        <taxon>Lachnospiraceae</taxon>
        <taxon>Anaerocolumna</taxon>
    </lineage>
</organism>
<dbReference type="GO" id="GO:0033177">
    <property type="term" value="C:proton-transporting two-sector ATPase complex, proton-transporting domain"/>
    <property type="evidence" value="ECO:0007669"/>
    <property type="project" value="InterPro"/>
</dbReference>
<feature type="transmembrane region" description="Helical" evidence="5">
    <location>
        <begin position="6"/>
        <end position="26"/>
    </location>
</feature>
<comment type="subcellular location">
    <subcellularLocation>
        <location evidence="1">Membrane</location>
        <topology evidence="1">Multi-pass membrane protein</topology>
    </subcellularLocation>
</comment>
<feature type="transmembrane region" description="Helical" evidence="5">
    <location>
        <begin position="38"/>
        <end position="58"/>
    </location>
</feature>
<evidence type="ECO:0000313" key="7">
    <source>
        <dbReference type="EMBL" id="SHK33936.1"/>
    </source>
</evidence>
<dbReference type="STRING" id="1121322.SAMN02745136_02241"/>
<keyword evidence="8" id="KW-1185">Reference proteome</keyword>
<dbReference type="Proteomes" id="UP000184386">
    <property type="component" value="Unassembled WGS sequence"/>
</dbReference>
<protein>
    <submittedName>
        <fullName evidence="7">V/A-type H+-transporting ATPase subunit K</fullName>
    </submittedName>
</protein>
<feature type="transmembrane region" description="Helical" evidence="5">
    <location>
        <begin position="78"/>
        <end position="105"/>
    </location>
</feature>
<evidence type="ECO:0000256" key="4">
    <source>
        <dbReference type="ARBA" id="ARBA00023136"/>
    </source>
</evidence>
<dbReference type="GO" id="GO:0015078">
    <property type="term" value="F:proton transmembrane transporter activity"/>
    <property type="evidence" value="ECO:0007669"/>
    <property type="project" value="InterPro"/>
</dbReference>
<proteinExistence type="predicted"/>
<dbReference type="AlphaFoldDB" id="A0A1M6RNB5"/>